<name>A0A1E7F4R9_9STRA</name>
<evidence type="ECO:0000256" key="1">
    <source>
        <dbReference type="SAM" id="MobiDB-lite"/>
    </source>
</evidence>
<sequence>MTNFTFQPTPSYHDTNNSNYYEGNIQLMEARYLELCSSIRALYRSINDIREFITTNTNDNDKDGDDNKKNDDDNCNNDFIDAINENIILFNKQRFELYNIVNGMNNLNTKIMDVPDDIYIMVVDHDKDEDNNDATTTAISVTAAIADATINTAAAAAASTTITTTREDDNDDNSQQGFHL</sequence>
<dbReference type="EMBL" id="KV784362">
    <property type="protein sequence ID" value="OEU13178.1"/>
    <property type="molecule type" value="Genomic_DNA"/>
</dbReference>
<dbReference type="InParanoid" id="A0A1E7F4R9"/>
<dbReference type="OrthoDB" id="52770at2759"/>
<evidence type="ECO:0000313" key="3">
    <source>
        <dbReference type="Proteomes" id="UP000095751"/>
    </source>
</evidence>
<dbReference type="KEGG" id="fcy:FRACYDRAFT_243070"/>
<reference evidence="2 3" key="1">
    <citation type="submission" date="2016-09" db="EMBL/GenBank/DDBJ databases">
        <title>Extensive genetic diversity and differential bi-allelic expression allows diatom success in the polar Southern Ocean.</title>
        <authorList>
            <consortium name="DOE Joint Genome Institute"/>
            <person name="Mock T."/>
            <person name="Otillar R.P."/>
            <person name="Strauss J."/>
            <person name="Dupont C."/>
            <person name="Frickenhaus S."/>
            <person name="Maumus F."/>
            <person name="Mcmullan M."/>
            <person name="Sanges R."/>
            <person name="Schmutz J."/>
            <person name="Toseland A."/>
            <person name="Valas R."/>
            <person name="Veluchamy A."/>
            <person name="Ward B.J."/>
            <person name="Allen A."/>
            <person name="Barry K."/>
            <person name="Falciatore A."/>
            <person name="Ferrante M."/>
            <person name="Fortunato A.E."/>
            <person name="Gloeckner G."/>
            <person name="Gruber A."/>
            <person name="Hipkin R."/>
            <person name="Janech M."/>
            <person name="Kroth P."/>
            <person name="Leese F."/>
            <person name="Lindquist E."/>
            <person name="Lyon B.R."/>
            <person name="Martin J."/>
            <person name="Mayer C."/>
            <person name="Parker M."/>
            <person name="Quesneville H."/>
            <person name="Raymond J."/>
            <person name="Uhlig C."/>
            <person name="Valentin K.U."/>
            <person name="Worden A.Z."/>
            <person name="Armbrust E.V."/>
            <person name="Bowler C."/>
            <person name="Green B."/>
            <person name="Moulton V."/>
            <person name="Van Oosterhout C."/>
            <person name="Grigoriev I."/>
        </authorList>
    </citation>
    <scope>NUCLEOTIDE SEQUENCE [LARGE SCALE GENOMIC DNA]</scope>
    <source>
        <strain evidence="2 3">CCMP1102</strain>
    </source>
</reference>
<dbReference type="AlphaFoldDB" id="A0A1E7F4R9"/>
<feature type="region of interest" description="Disordered" evidence="1">
    <location>
        <begin position="161"/>
        <end position="180"/>
    </location>
</feature>
<proteinExistence type="predicted"/>
<evidence type="ECO:0000313" key="2">
    <source>
        <dbReference type="EMBL" id="OEU13178.1"/>
    </source>
</evidence>
<accession>A0A1E7F4R9</accession>
<dbReference type="Proteomes" id="UP000095751">
    <property type="component" value="Unassembled WGS sequence"/>
</dbReference>
<gene>
    <name evidence="2" type="ORF">FRACYDRAFT_243070</name>
</gene>
<organism evidence="2 3">
    <name type="scientific">Fragilariopsis cylindrus CCMP1102</name>
    <dbReference type="NCBI Taxonomy" id="635003"/>
    <lineage>
        <taxon>Eukaryota</taxon>
        <taxon>Sar</taxon>
        <taxon>Stramenopiles</taxon>
        <taxon>Ochrophyta</taxon>
        <taxon>Bacillariophyta</taxon>
        <taxon>Bacillariophyceae</taxon>
        <taxon>Bacillariophycidae</taxon>
        <taxon>Bacillariales</taxon>
        <taxon>Bacillariaceae</taxon>
        <taxon>Fragilariopsis</taxon>
    </lineage>
</organism>
<keyword evidence="3" id="KW-1185">Reference proteome</keyword>
<protein>
    <submittedName>
        <fullName evidence="2">Uncharacterized protein</fullName>
    </submittedName>
</protein>